<proteinExistence type="predicted"/>
<organism evidence="1">
    <name type="scientific">uncultured Caudovirales phage</name>
    <dbReference type="NCBI Taxonomy" id="2100421"/>
    <lineage>
        <taxon>Viruses</taxon>
        <taxon>Duplodnaviria</taxon>
        <taxon>Heunggongvirae</taxon>
        <taxon>Uroviricota</taxon>
        <taxon>Caudoviricetes</taxon>
        <taxon>Peduoviridae</taxon>
        <taxon>Maltschvirus</taxon>
        <taxon>Maltschvirus maltsch</taxon>
    </lineage>
</organism>
<evidence type="ECO:0000313" key="1">
    <source>
        <dbReference type="EMBL" id="CAB4222433.1"/>
    </source>
</evidence>
<protein>
    <submittedName>
        <fullName evidence="1">Uncharacterized protein</fullName>
    </submittedName>
</protein>
<gene>
    <name evidence="1" type="ORF">UFOVP1655_101</name>
</gene>
<name>A0A6J5T3Y5_9CAUD</name>
<reference evidence="1" key="1">
    <citation type="submission" date="2020-05" db="EMBL/GenBank/DDBJ databases">
        <authorList>
            <person name="Chiriac C."/>
            <person name="Salcher M."/>
            <person name="Ghai R."/>
            <person name="Kavagutti S V."/>
        </authorList>
    </citation>
    <scope>NUCLEOTIDE SEQUENCE</scope>
</reference>
<accession>A0A6J5T3Y5</accession>
<sequence>MTLEEANTRYIKLSIKYDDCIPFTKVEEIEWNMVCKIVFDALRITNPNMFIDIKKSNKDKYERYRKN</sequence>
<dbReference type="EMBL" id="LR797523">
    <property type="protein sequence ID" value="CAB4222433.1"/>
    <property type="molecule type" value="Genomic_DNA"/>
</dbReference>